<dbReference type="RefSeq" id="WP_418891145.1">
    <property type="nucleotide sequence ID" value="NZ_JBEUWX010000002.1"/>
</dbReference>
<proteinExistence type="predicted"/>
<gene>
    <name evidence="1" type="ORF">ABCS64_06975</name>
</gene>
<accession>A0ABV4UFQ2</accession>
<evidence type="ECO:0000313" key="2">
    <source>
        <dbReference type="Proteomes" id="UP001574673"/>
    </source>
</evidence>
<organism evidence="1 2">
    <name type="scientific">Dentiradicibacter hellwigii</name>
    <dbReference type="NCBI Taxonomy" id="3149053"/>
    <lineage>
        <taxon>Bacteria</taxon>
        <taxon>Pseudomonadati</taxon>
        <taxon>Pseudomonadota</taxon>
        <taxon>Betaproteobacteria</taxon>
        <taxon>Rhodocyclales</taxon>
        <taxon>Rhodocyclaceae</taxon>
        <taxon>Dentiradicibacter</taxon>
    </lineage>
</organism>
<name>A0ABV4UFQ2_9RHOO</name>
<sequence length="193" mass="22124">MRFLYLFLVTPIIICTSIAYSKGQNFSPECIVAVQSTKFVANFSIINPKQKTWIWNTKPAEINEIDYSWVVEPGVFVNNKFQPSTYAFGLGHRNEFPQKQNNTGSLKDLLREISSNGSVYMNTTDKQQRANADIKIGYIKIGSAFHNQNVLLFSREEYVVKLIFGSYPTHAKLTFHTPYPLQSYTCITQINYL</sequence>
<reference evidence="2" key="1">
    <citation type="submission" date="2024-06" db="EMBL/GenBank/DDBJ databases">
        <title>Radixoralia hellwigii gen. nov., sp nov., isolated from a root canal in the human oral cavity.</title>
        <authorList>
            <person name="Bartsch S."/>
            <person name="Wittmer A."/>
            <person name="Schulz A.-K."/>
            <person name="Neumann-Schaal M."/>
            <person name="Wolf J."/>
            <person name="Gronow S."/>
            <person name="Tennert C."/>
            <person name="Haecker G."/>
            <person name="Cieplik F."/>
            <person name="Al-Ahmad A."/>
        </authorList>
    </citation>
    <scope>NUCLEOTIDE SEQUENCE [LARGE SCALE GENOMIC DNA]</scope>
    <source>
        <strain evidence="2">Wk13</strain>
    </source>
</reference>
<keyword evidence="2" id="KW-1185">Reference proteome</keyword>
<dbReference type="Proteomes" id="UP001574673">
    <property type="component" value="Unassembled WGS sequence"/>
</dbReference>
<evidence type="ECO:0000313" key="1">
    <source>
        <dbReference type="EMBL" id="MFA9950060.1"/>
    </source>
</evidence>
<comment type="caution">
    <text evidence="1">The sequence shown here is derived from an EMBL/GenBank/DDBJ whole genome shotgun (WGS) entry which is preliminary data.</text>
</comment>
<dbReference type="EMBL" id="JBEUWX010000002">
    <property type="protein sequence ID" value="MFA9950060.1"/>
    <property type="molecule type" value="Genomic_DNA"/>
</dbReference>
<protein>
    <submittedName>
        <fullName evidence="1">Uncharacterized protein</fullName>
    </submittedName>
</protein>